<gene>
    <name evidence="5" type="ORF">UFOPK2242_01632</name>
</gene>
<dbReference type="Gene3D" id="3.40.50.12780">
    <property type="entry name" value="N-terminal domain of ligase-like"/>
    <property type="match status" value="1"/>
</dbReference>
<dbReference type="PANTHER" id="PTHR43201:SF5">
    <property type="entry name" value="MEDIUM-CHAIN ACYL-COA LIGASE ACSF2, MITOCHONDRIAL"/>
    <property type="match status" value="1"/>
</dbReference>
<evidence type="ECO:0000256" key="1">
    <source>
        <dbReference type="ARBA" id="ARBA00006432"/>
    </source>
</evidence>
<accession>A0A6J6MJE2</accession>
<evidence type="ECO:0000256" key="2">
    <source>
        <dbReference type="ARBA" id="ARBA00022598"/>
    </source>
</evidence>
<dbReference type="GO" id="GO:0031956">
    <property type="term" value="F:medium-chain fatty acid-CoA ligase activity"/>
    <property type="evidence" value="ECO:0007669"/>
    <property type="project" value="TreeGrafter"/>
</dbReference>
<dbReference type="AlphaFoldDB" id="A0A6J6MJE2"/>
<dbReference type="SUPFAM" id="SSF56801">
    <property type="entry name" value="Acetyl-CoA synthetase-like"/>
    <property type="match status" value="1"/>
</dbReference>
<dbReference type="InterPro" id="IPR042099">
    <property type="entry name" value="ANL_N_sf"/>
</dbReference>
<sequence>MTTVDPIITQLFGPDGPFEIVIEPVLGIDLQVYKKRMRSLREVAESAAVRVDTDFLVQGDQRLNYAEHDAWARSASAALAAIGVEAGDRVAIVSANTIEWVAMFWACVGSGVVTVPLNAWWKTEELEFALNDSGTKVMLCDLRRWELVRDLVPSLTDLTHVFVIGLTEPDGIARPASELFEQNDPPAFSGDAPSEDDLAAILYTSGTTGKPKGATVTHRQVIGNLQNIMCASVVSTLKAAEAGTPSKYQAGSLLVVPLFHVTGCLATMVTSYATGGKLVLMPPGRFDADHAMATIEAERVSSIGGVPTIMWRIVESENFSKYDLSSVTRISYGGAPAAPELVTRINECFPQAKSALTTAYGLTETASVATANAGADYLNHPDSCGRPVPTVEMRVVGDDGTDAPLDGKGEVWLRGPTIMLRGYWNRPDANAEALTADGWFKTGDIGRIDAEGFLYLIDRAKDMIIRAGENIYCVEVENILFEHPDVLDAAIVGVPHKQLGEEVKAVVQRRPGSSVTAEDIQAFCRLHLADFKVPEYVEIIDAPLPRNPAGKVLKNILRGGASAFAPSESDDSAL</sequence>
<feature type="domain" description="AMP-dependent synthetase/ligase" evidence="3">
    <location>
        <begin position="44"/>
        <end position="424"/>
    </location>
</feature>
<dbReference type="InterPro" id="IPR025110">
    <property type="entry name" value="AMP-bd_C"/>
</dbReference>
<keyword evidence="2" id="KW-0436">Ligase</keyword>
<dbReference type="InterPro" id="IPR020845">
    <property type="entry name" value="AMP-binding_CS"/>
</dbReference>
<dbReference type="GO" id="GO:0006631">
    <property type="term" value="P:fatty acid metabolic process"/>
    <property type="evidence" value="ECO:0007669"/>
    <property type="project" value="TreeGrafter"/>
</dbReference>
<dbReference type="Gene3D" id="3.30.300.30">
    <property type="match status" value="1"/>
</dbReference>
<comment type="similarity">
    <text evidence="1">Belongs to the ATP-dependent AMP-binding enzyme family.</text>
</comment>
<dbReference type="PANTHER" id="PTHR43201">
    <property type="entry name" value="ACYL-COA SYNTHETASE"/>
    <property type="match status" value="1"/>
</dbReference>
<evidence type="ECO:0000259" key="4">
    <source>
        <dbReference type="Pfam" id="PF13193"/>
    </source>
</evidence>
<dbReference type="Pfam" id="PF00501">
    <property type="entry name" value="AMP-binding"/>
    <property type="match status" value="1"/>
</dbReference>
<evidence type="ECO:0000259" key="3">
    <source>
        <dbReference type="Pfam" id="PF00501"/>
    </source>
</evidence>
<proteinExistence type="inferred from homology"/>
<organism evidence="5">
    <name type="scientific">freshwater metagenome</name>
    <dbReference type="NCBI Taxonomy" id="449393"/>
    <lineage>
        <taxon>unclassified sequences</taxon>
        <taxon>metagenomes</taxon>
        <taxon>ecological metagenomes</taxon>
    </lineage>
</organism>
<dbReference type="InterPro" id="IPR000873">
    <property type="entry name" value="AMP-dep_synth/lig_dom"/>
</dbReference>
<evidence type="ECO:0000313" key="5">
    <source>
        <dbReference type="EMBL" id="CAB4674082.1"/>
    </source>
</evidence>
<feature type="domain" description="AMP-binding enzyme C-terminal" evidence="4">
    <location>
        <begin position="475"/>
        <end position="551"/>
    </location>
</feature>
<name>A0A6J6MJE2_9ZZZZ</name>
<reference evidence="5" key="1">
    <citation type="submission" date="2020-05" db="EMBL/GenBank/DDBJ databases">
        <authorList>
            <person name="Chiriac C."/>
            <person name="Salcher M."/>
            <person name="Ghai R."/>
            <person name="Kavagutti S V."/>
        </authorList>
    </citation>
    <scope>NUCLEOTIDE SEQUENCE</scope>
</reference>
<dbReference type="PROSITE" id="PS00455">
    <property type="entry name" value="AMP_BINDING"/>
    <property type="match status" value="1"/>
</dbReference>
<dbReference type="EMBL" id="CAEZWM010000281">
    <property type="protein sequence ID" value="CAB4674082.1"/>
    <property type="molecule type" value="Genomic_DNA"/>
</dbReference>
<dbReference type="InterPro" id="IPR045851">
    <property type="entry name" value="AMP-bd_C_sf"/>
</dbReference>
<dbReference type="Pfam" id="PF13193">
    <property type="entry name" value="AMP-binding_C"/>
    <property type="match status" value="1"/>
</dbReference>
<protein>
    <submittedName>
        <fullName evidence="5">Unannotated protein</fullName>
    </submittedName>
</protein>
<dbReference type="FunFam" id="3.30.300.30:FF:000008">
    <property type="entry name" value="2,3-dihydroxybenzoate-AMP ligase"/>
    <property type="match status" value="1"/>
</dbReference>